<keyword evidence="1" id="KW-0732">Signal</keyword>
<evidence type="ECO:0000313" key="2">
    <source>
        <dbReference type="EMBL" id="GAA54917.1"/>
    </source>
</evidence>
<proteinExistence type="predicted"/>
<feature type="signal peptide" evidence="1">
    <location>
        <begin position="1"/>
        <end position="17"/>
    </location>
</feature>
<evidence type="ECO:0008006" key="4">
    <source>
        <dbReference type="Google" id="ProtNLM"/>
    </source>
</evidence>
<reference key="2">
    <citation type="submission" date="2011-10" db="EMBL/GenBank/DDBJ databases">
        <title>The genome and transcriptome sequence of Clonorchis sinensis provide insights into the carcinogenic liver fluke.</title>
        <authorList>
            <person name="Wang X."/>
            <person name="Huang Y."/>
            <person name="Chen W."/>
            <person name="Liu H."/>
            <person name="Guo L."/>
            <person name="Chen Y."/>
            <person name="Luo F."/>
            <person name="Zhou W."/>
            <person name="Sun J."/>
            <person name="Mao Q."/>
            <person name="Liang P."/>
            <person name="Zhou C."/>
            <person name="Tian Y."/>
            <person name="Men J."/>
            <person name="Lv X."/>
            <person name="Huang L."/>
            <person name="Zhou J."/>
            <person name="Hu Y."/>
            <person name="Li R."/>
            <person name="Zhang F."/>
            <person name="Lei H."/>
            <person name="Li X."/>
            <person name="Hu X."/>
            <person name="Liang C."/>
            <person name="Xu J."/>
            <person name="Wu Z."/>
            <person name="Yu X."/>
        </authorList>
    </citation>
    <scope>NUCLEOTIDE SEQUENCE</scope>
    <source>
        <strain>Henan</strain>
    </source>
</reference>
<feature type="chain" id="PRO_5003506584" description="Endonuclease/exonuclease/phosphatase domain-containing protein" evidence="1">
    <location>
        <begin position="18"/>
        <end position="391"/>
    </location>
</feature>
<gene>
    <name evidence="2" type="ORF">CLF_106123</name>
</gene>
<name>G7YPN6_CLOSI</name>
<sequence>MTELAPLICIMLVLTEANLRLKKAGTFNACQLDDHVLYNTFMNVKSTLGYQTICLQHLPDTSHVLTAPSERSAAPTSSGVSNSIFKSTQPVYLAAFNVRPLKQTDQQAAFALTLDSLGIDVPLCEGNYKREVDRCPFVVSAYTPTGCSPDTIKDNFYGVLSALLRRAKSSDIIVVAGDLNAQFGRLSASETQPGGRRGLDWIRTDNDEQFLQLCADRKLFSLTFEIAKVVWPHGCNDPCLTGYLLIAASAVRLTTSVREAHKREVDRCPFVVSAYTPTGCSPDTIKDNFYGVLSALLRRAKSSDIIVVAGDLNAQFGRLSASETQPGGRRGLDWIRTDNNEQFLQLCADRKLFSLTFEIAKVVWPHGVLQRHPSHKLKSITLSSVTDGEYQ</sequence>
<dbReference type="Gene3D" id="3.60.10.10">
    <property type="entry name" value="Endonuclease/exonuclease/phosphatase"/>
    <property type="match status" value="2"/>
</dbReference>
<evidence type="ECO:0000313" key="3">
    <source>
        <dbReference type="Proteomes" id="UP000008909"/>
    </source>
</evidence>
<dbReference type="EMBL" id="DF143939">
    <property type="protein sequence ID" value="GAA54917.1"/>
    <property type="molecule type" value="Genomic_DNA"/>
</dbReference>
<dbReference type="AlphaFoldDB" id="G7YPN6"/>
<protein>
    <recommendedName>
        <fullName evidence="4">Endonuclease/exonuclease/phosphatase domain-containing protein</fullName>
    </recommendedName>
</protein>
<keyword evidence="3" id="KW-1185">Reference proteome</keyword>
<accession>G7YPN6</accession>
<dbReference type="InterPro" id="IPR036691">
    <property type="entry name" value="Endo/exonu/phosph_ase_sf"/>
</dbReference>
<evidence type="ECO:0000256" key="1">
    <source>
        <dbReference type="SAM" id="SignalP"/>
    </source>
</evidence>
<reference evidence="2" key="1">
    <citation type="journal article" date="2011" name="Genome Biol.">
        <title>The draft genome of the carcinogenic human liver fluke Clonorchis sinensis.</title>
        <authorList>
            <person name="Wang X."/>
            <person name="Chen W."/>
            <person name="Huang Y."/>
            <person name="Sun J."/>
            <person name="Men J."/>
            <person name="Liu H."/>
            <person name="Luo F."/>
            <person name="Guo L."/>
            <person name="Lv X."/>
            <person name="Deng C."/>
            <person name="Zhou C."/>
            <person name="Fan Y."/>
            <person name="Li X."/>
            <person name="Huang L."/>
            <person name="Hu Y."/>
            <person name="Liang C."/>
            <person name="Hu X."/>
            <person name="Xu J."/>
            <person name="Yu X."/>
        </authorList>
    </citation>
    <scope>NUCLEOTIDE SEQUENCE [LARGE SCALE GENOMIC DNA]</scope>
    <source>
        <strain evidence="2">Henan</strain>
    </source>
</reference>
<organism evidence="2 3">
    <name type="scientific">Clonorchis sinensis</name>
    <name type="common">Chinese liver fluke</name>
    <dbReference type="NCBI Taxonomy" id="79923"/>
    <lineage>
        <taxon>Eukaryota</taxon>
        <taxon>Metazoa</taxon>
        <taxon>Spiralia</taxon>
        <taxon>Lophotrochozoa</taxon>
        <taxon>Platyhelminthes</taxon>
        <taxon>Trematoda</taxon>
        <taxon>Digenea</taxon>
        <taxon>Opisthorchiida</taxon>
        <taxon>Opisthorchiata</taxon>
        <taxon>Opisthorchiidae</taxon>
        <taxon>Clonorchis</taxon>
    </lineage>
</organism>
<dbReference type="SUPFAM" id="SSF56219">
    <property type="entry name" value="DNase I-like"/>
    <property type="match status" value="2"/>
</dbReference>
<dbReference type="Proteomes" id="UP000008909">
    <property type="component" value="Unassembled WGS sequence"/>
</dbReference>